<feature type="transmembrane region" description="Helical" evidence="8">
    <location>
        <begin position="186"/>
        <end position="209"/>
    </location>
</feature>
<keyword evidence="12" id="KW-1185">Reference proteome</keyword>
<dbReference type="Pfam" id="PF00005">
    <property type="entry name" value="ABC_tran"/>
    <property type="match status" value="1"/>
</dbReference>
<dbReference type="GO" id="GO:0005524">
    <property type="term" value="F:ATP binding"/>
    <property type="evidence" value="ECO:0007669"/>
    <property type="project" value="UniProtKB-KW"/>
</dbReference>
<evidence type="ECO:0000256" key="4">
    <source>
        <dbReference type="ARBA" id="ARBA00022840"/>
    </source>
</evidence>
<evidence type="ECO:0000259" key="10">
    <source>
        <dbReference type="PROSITE" id="PS50929"/>
    </source>
</evidence>
<dbReference type="InterPro" id="IPR003593">
    <property type="entry name" value="AAA+_ATPase"/>
</dbReference>
<evidence type="ECO:0000256" key="1">
    <source>
        <dbReference type="ARBA" id="ARBA00004651"/>
    </source>
</evidence>
<keyword evidence="11" id="KW-0378">Hydrolase</keyword>
<dbReference type="SUPFAM" id="SSF90123">
    <property type="entry name" value="ABC transporter transmembrane region"/>
    <property type="match status" value="1"/>
</dbReference>
<dbReference type="GO" id="GO:0005886">
    <property type="term" value="C:plasma membrane"/>
    <property type="evidence" value="ECO:0007669"/>
    <property type="project" value="UniProtKB-SubCell"/>
</dbReference>
<evidence type="ECO:0000256" key="5">
    <source>
        <dbReference type="ARBA" id="ARBA00022989"/>
    </source>
</evidence>
<dbReference type="PROSITE" id="PS50893">
    <property type="entry name" value="ABC_TRANSPORTER_2"/>
    <property type="match status" value="1"/>
</dbReference>
<dbReference type="InterPro" id="IPR003439">
    <property type="entry name" value="ABC_transporter-like_ATP-bd"/>
</dbReference>
<dbReference type="GO" id="GO:0034040">
    <property type="term" value="F:ATPase-coupled lipid transmembrane transporter activity"/>
    <property type="evidence" value="ECO:0007669"/>
    <property type="project" value="TreeGrafter"/>
</dbReference>
<evidence type="ECO:0000256" key="7">
    <source>
        <dbReference type="SAM" id="MobiDB-lite"/>
    </source>
</evidence>
<feature type="transmembrane region" description="Helical" evidence="8">
    <location>
        <begin position="88"/>
        <end position="108"/>
    </location>
</feature>
<dbReference type="SMART" id="SM00382">
    <property type="entry name" value="AAA"/>
    <property type="match status" value="1"/>
</dbReference>
<feature type="region of interest" description="Disordered" evidence="7">
    <location>
        <begin position="1"/>
        <end position="77"/>
    </location>
</feature>
<dbReference type="InterPro" id="IPR027417">
    <property type="entry name" value="P-loop_NTPase"/>
</dbReference>
<dbReference type="PANTHER" id="PTHR24221">
    <property type="entry name" value="ATP-BINDING CASSETTE SUB-FAMILY B"/>
    <property type="match status" value="1"/>
</dbReference>
<dbReference type="GO" id="GO:0016887">
    <property type="term" value="F:ATP hydrolysis activity"/>
    <property type="evidence" value="ECO:0007669"/>
    <property type="project" value="InterPro"/>
</dbReference>
<dbReference type="Proteomes" id="UP000199377">
    <property type="component" value="Unassembled WGS sequence"/>
</dbReference>
<feature type="compositionally biased region" description="Basic and acidic residues" evidence="7">
    <location>
        <begin position="1"/>
        <end position="16"/>
    </location>
</feature>
<protein>
    <submittedName>
        <fullName evidence="11">ATP-binding cassette, subfamily C/ATP-binding cassette, subfamily C, exporter for protease/lipase/ATP-binding cassette, subfamily C, EexD</fullName>
    </submittedName>
</protein>
<dbReference type="PROSITE" id="PS50929">
    <property type="entry name" value="ABC_TM1F"/>
    <property type="match status" value="1"/>
</dbReference>
<comment type="subcellular location">
    <subcellularLocation>
        <location evidence="1">Cell membrane</location>
        <topology evidence="1">Multi-pass membrane protein</topology>
    </subcellularLocation>
</comment>
<dbReference type="AlphaFoldDB" id="A0A1I3MCW5"/>
<feature type="domain" description="ABC transporter" evidence="9">
    <location>
        <begin position="391"/>
        <end position="624"/>
    </location>
</feature>
<dbReference type="Gene3D" id="3.40.50.300">
    <property type="entry name" value="P-loop containing nucleotide triphosphate hydrolases"/>
    <property type="match status" value="1"/>
</dbReference>
<evidence type="ECO:0000256" key="6">
    <source>
        <dbReference type="ARBA" id="ARBA00023136"/>
    </source>
</evidence>
<proteinExistence type="predicted"/>
<feature type="domain" description="ABC transmembrane type-1" evidence="10">
    <location>
        <begin position="93"/>
        <end position="359"/>
    </location>
</feature>
<feature type="region of interest" description="Disordered" evidence="7">
    <location>
        <begin position="619"/>
        <end position="648"/>
    </location>
</feature>
<dbReference type="GO" id="GO:0006508">
    <property type="term" value="P:proteolysis"/>
    <property type="evidence" value="ECO:0007669"/>
    <property type="project" value="UniProtKB-KW"/>
</dbReference>
<organism evidence="11 12">
    <name type="scientific">Albimonas pacifica</name>
    <dbReference type="NCBI Taxonomy" id="1114924"/>
    <lineage>
        <taxon>Bacteria</taxon>
        <taxon>Pseudomonadati</taxon>
        <taxon>Pseudomonadota</taxon>
        <taxon>Alphaproteobacteria</taxon>
        <taxon>Rhodobacterales</taxon>
        <taxon>Paracoccaceae</taxon>
        <taxon>Albimonas</taxon>
    </lineage>
</organism>
<sequence length="648" mass="66451">MAEAPRPEPSRTERAGSRTQLRALGIGTGGPRRPGRSGAGPRPQAAARRRAAAAPSPVPPLSAEPEIQMPRKPLEQDAEARERLRAALAPHLALAMVFSLAVNTLFLASPLYMMQLYGRVLNSRSLETLASLSVVLLLALAAMGAADAARGRLLARAAARAERRLAEAAPEGRQADRLRDLGALRAFLSGAGATTLCDAPFTLLFLGLLFLLHPALGLVATLGAAAILAAVLVGRWRSRARERRIAAGEAELRELGGVLDADRGDLAAFGARAGLSGRLTAGVLALGGLRQSVDEGAAAVGAFTRTVRMIAHSAALAAGAVLTLEGQLAPAAMLAAAILAGRALGPMESLLGALRQAAAAREALDRLTRRRPAPTAAAPLRLTGAGAAVEARRATVMIPGDRRPALRGVSAGIAAGEVVAVVGESGAGKSTLARALAGVVPLDGGQARVAGAEPAAMDARDRARLIGWMPQDVELHSGTVAENIAGFREASDAEIGAAVDAAGLRQAIERLPGGVGFQVGAGGRDLTPGLRQRVALARALFGKPALVVLDQPTSQADAEGEVAALNAIRGLKAAGVTVIVISHKPVMAALADRILLMRDGMIEQFEPRERVIGLMRRTIGPESPAGTAPAAPPVAPPVPAQPLKEAAR</sequence>
<gene>
    <name evidence="11" type="ORF">SAMN05216258_11146</name>
</gene>
<dbReference type="Gene3D" id="1.20.1560.10">
    <property type="entry name" value="ABC transporter type 1, transmembrane domain"/>
    <property type="match status" value="1"/>
</dbReference>
<keyword evidence="6 8" id="KW-0472">Membrane</keyword>
<keyword evidence="11" id="KW-0645">Protease</keyword>
<accession>A0A1I3MCW5</accession>
<dbReference type="SUPFAM" id="SSF52540">
    <property type="entry name" value="P-loop containing nucleoside triphosphate hydrolases"/>
    <property type="match status" value="1"/>
</dbReference>
<keyword evidence="3" id="KW-0547">Nucleotide-binding</keyword>
<dbReference type="PANTHER" id="PTHR24221:SF654">
    <property type="entry name" value="ATP-BINDING CASSETTE SUB-FAMILY B MEMBER 6"/>
    <property type="match status" value="1"/>
</dbReference>
<dbReference type="STRING" id="1114924.SAMN05216258_11146"/>
<keyword evidence="2 8" id="KW-0812">Transmembrane</keyword>
<name>A0A1I3MCW5_9RHOB</name>
<evidence type="ECO:0000259" key="9">
    <source>
        <dbReference type="PROSITE" id="PS50893"/>
    </source>
</evidence>
<dbReference type="GO" id="GO:0140359">
    <property type="term" value="F:ABC-type transporter activity"/>
    <property type="evidence" value="ECO:0007669"/>
    <property type="project" value="InterPro"/>
</dbReference>
<dbReference type="InterPro" id="IPR011527">
    <property type="entry name" value="ABC1_TM_dom"/>
</dbReference>
<feature type="transmembrane region" description="Helical" evidence="8">
    <location>
        <begin position="128"/>
        <end position="146"/>
    </location>
</feature>
<evidence type="ECO:0000313" key="11">
    <source>
        <dbReference type="EMBL" id="SFI94818.1"/>
    </source>
</evidence>
<keyword evidence="4 11" id="KW-0067">ATP-binding</keyword>
<dbReference type="EMBL" id="FOQH01000011">
    <property type="protein sequence ID" value="SFI94818.1"/>
    <property type="molecule type" value="Genomic_DNA"/>
</dbReference>
<evidence type="ECO:0000256" key="2">
    <source>
        <dbReference type="ARBA" id="ARBA00022692"/>
    </source>
</evidence>
<dbReference type="InterPro" id="IPR036640">
    <property type="entry name" value="ABC1_TM_sf"/>
</dbReference>
<evidence type="ECO:0000256" key="3">
    <source>
        <dbReference type="ARBA" id="ARBA00022741"/>
    </source>
</evidence>
<evidence type="ECO:0000256" key="8">
    <source>
        <dbReference type="SAM" id="Phobius"/>
    </source>
</evidence>
<dbReference type="InterPro" id="IPR039421">
    <property type="entry name" value="Type_1_exporter"/>
</dbReference>
<reference evidence="11 12" key="1">
    <citation type="submission" date="2016-10" db="EMBL/GenBank/DDBJ databases">
        <authorList>
            <person name="de Groot N.N."/>
        </authorList>
    </citation>
    <scope>NUCLEOTIDE SEQUENCE [LARGE SCALE GENOMIC DNA]</scope>
    <source>
        <strain evidence="11 12">CGMCC 1.11030</strain>
    </source>
</reference>
<feature type="compositionally biased region" description="Pro residues" evidence="7">
    <location>
        <begin position="630"/>
        <end position="640"/>
    </location>
</feature>
<evidence type="ECO:0000313" key="12">
    <source>
        <dbReference type="Proteomes" id="UP000199377"/>
    </source>
</evidence>
<feature type="transmembrane region" description="Helical" evidence="8">
    <location>
        <begin position="215"/>
        <end position="234"/>
    </location>
</feature>
<keyword evidence="5 8" id="KW-1133">Transmembrane helix</keyword>
<dbReference type="GO" id="GO:0008233">
    <property type="term" value="F:peptidase activity"/>
    <property type="evidence" value="ECO:0007669"/>
    <property type="project" value="UniProtKB-KW"/>
</dbReference>